<proteinExistence type="inferred from homology"/>
<evidence type="ECO:0000313" key="6">
    <source>
        <dbReference type="EMBL" id="CCH61167.1"/>
    </source>
</evidence>
<dbReference type="RefSeq" id="XP_004180686.1">
    <property type="nucleotide sequence ID" value="XM_004180638.1"/>
</dbReference>
<dbReference type="KEGG" id="tbl:TBLA_0E01070"/>
<dbReference type="Pfam" id="PF00378">
    <property type="entry name" value="ECH_1"/>
    <property type="match status" value="1"/>
</dbReference>
<dbReference type="EMBL" id="HE806320">
    <property type="protein sequence ID" value="CCH61167.1"/>
    <property type="molecule type" value="Genomic_DNA"/>
</dbReference>
<dbReference type="InterPro" id="IPR001753">
    <property type="entry name" value="Enoyl-CoA_hydra/iso"/>
</dbReference>
<dbReference type="Proteomes" id="UP000002866">
    <property type="component" value="Chromosome 5"/>
</dbReference>
<sequence>MASTQEGFEESCLRITKRIEGVFFIITLNNPSKLNALTGDDFVYLGSLLDEANSNDQIYFTVLQGTGRYFSSGGDFSSITSLQYKSKDALKTWVSEYLSRDLYTCDQFYQHKKVLICCLNGPAVGLSAALVALCDIVYSINEKVFLLYPFSNLGLLTEGCTSVSLPAKLGNNISLERLIFSEPIKYDLLKNNIITKNYNMDDPIKFNEQVLKDLKKRTASLYLPSCLGMKQLIQSQTGLQDKLSRANANGVNRSLPQWVAGEPQRRFEQIISKQRIHKL</sequence>
<comment type="subcellular location">
    <subcellularLocation>
        <location evidence="1">Peroxisome</location>
    </subcellularLocation>
</comment>
<evidence type="ECO:0000256" key="3">
    <source>
        <dbReference type="ARBA" id="ARBA00005254"/>
    </source>
</evidence>
<dbReference type="GO" id="GO:0005782">
    <property type="term" value="C:peroxisomal matrix"/>
    <property type="evidence" value="ECO:0007669"/>
    <property type="project" value="TreeGrafter"/>
</dbReference>
<evidence type="ECO:0000256" key="2">
    <source>
        <dbReference type="ARBA" id="ARBA00005005"/>
    </source>
</evidence>
<dbReference type="STRING" id="1071380.I2H465"/>
<gene>
    <name evidence="6" type="primary">TBLA0E01070</name>
    <name evidence="6" type="ORF">TBLA_0E01070</name>
</gene>
<comment type="pathway">
    <text evidence="2">Lipid metabolism; fatty acid beta-oxidation.</text>
</comment>
<dbReference type="PANTHER" id="PTHR43684">
    <property type="match status" value="1"/>
</dbReference>
<keyword evidence="7" id="KW-1185">Reference proteome</keyword>
<dbReference type="GO" id="GO:0006635">
    <property type="term" value="P:fatty acid beta-oxidation"/>
    <property type="evidence" value="ECO:0007669"/>
    <property type="project" value="TreeGrafter"/>
</dbReference>
<protein>
    <submittedName>
        <fullName evidence="6">Uncharacterized protein</fullName>
    </submittedName>
</protein>
<keyword evidence="4" id="KW-0576">Peroxisome</keyword>
<dbReference type="InterPro" id="IPR051053">
    <property type="entry name" value="ECH/Chromodomain_protein"/>
</dbReference>
<evidence type="ECO:0000256" key="5">
    <source>
        <dbReference type="ARBA" id="ARBA00023235"/>
    </source>
</evidence>
<dbReference type="GeneID" id="14496160"/>
<dbReference type="AlphaFoldDB" id="I2H465"/>
<evidence type="ECO:0000313" key="7">
    <source>
        <dbReference type="Proteomes" id="UP000002866"/>
    </source>
</evidence>
<dbReference type="OrthoDB" id="2018133at2759"/>
<evidence type="ECO:0000256" key="4">
    <source>
        <dbReference type="ARBA" id="ARBA00023140"/>
    </source>
</evidence>
<dbReference type="HOGENOM" id="CLU_009834_6_2_1"/>
<organism evidence="6 7">
    <name type="scientific">Henningerozyma blattae (strain ATCC 34711 / CBS 6284 / DSM 70876 / NBRC 10599 / NRRL Y-10934 / UCD 77-7)</name>
    <name type="common">Yeast</name>
    <name type="synonym">Tetrapisispora blattae</name>
    <dbReference type="NCBI Taxonomy" id="1071380"/>
    <lineage>
        <taxon>Eukaryota</taxon>
        <taxon>Fungi</taxon>
        <taxon>Dikarya</taxon>
        <taxon>Ascomycota</taxon>
        <taxon>Saccharomycotina</taxon>
        <taxon>Saccharomycetes</taxon>
        <taxon>Saccharomycetales</taxon>
        <taxon>Saccharomycetaceae</taxon>
        <taxon>Henningerozyma</taxon>
    </lineage>
</organism>
<dbReference type="FunFam" id="3.90.226.10:FF:000048">
    <property type="entry name" value="3,2-trans-enoyl-CoA isomerase"/>
    <property type="match status" value="1"/>
</dbReference>
<accession>I2H465</accession>
<name>I2H465_HENB6</name>
<dbReference type="PANTHER" id="PTHR43684:SF1">
    <property type="entry name" value="ENOYL-COA DELTA ISOMERASE 2"/>
    <property type="match status" value="1"/>
</dbReference>
<dbReference type="SUPFAM" id="SSF52096">
    <property type="entry name" value="ClpP/crotonase"/>
    <property type="match status" value="1"/>
</dbReference>
<dbReference type="InterPro" id="IPR029045">
    <property type="entry name" value="ClpP/crotonase-like_dom_sf"/>
</dbReference>
<dbReference type="OMA" id="FQAIMDF"/>
<comment type="similarity">
    <text evidence="3">Belongs to the enoyl-CoA hydratase/isomerase family.</text>
</comment>
<evidence type="ECO:0000256" key="1">
    <source>
        <dbReference type="ARBA" id="ARBA00004275"/>
    </source>
</evidence>
<dbReference type="GO" id="GO:0004165">
    <property type="term" value="F:delta(3)-delta(2)-enoyl-CoA isomerase activity"/>
    <property type="evidence" value="ECO:0007669"/>
    <property type="project" value="UniProtKB-ARBA"/>
</dbReference>
<dbReference type="eggNOG" id="KOG0016">
    <property type="taxonomic scope" value="Eukaryota"/>
</dbReference>
<dbReference type="InParanoid" id="I2H465"/>
<dbReference type="Gene3D" id="3.90.226.10">
    <property type="entry name" value="2-enoyl-CoA Hydratase, Chain A, domain 1"/>
    <property type="match status" value="1"/>
</dbReference>
<dbReference type="CDD" id="cd06558">
    <property type="entry name" value="crotonase-like"/>
    <property type="match status" value="1"/>
</dbReference>
<keyword evidence="5" id="KW-0413">Isomerase</keyword>
<reference evidence="6 7" key="1">
    <citation type="journal article" date="2011" name="Proc. Natl. Acad. Sci. U.S.A.">
        <title>Evolutionary erosion of yeast sex chromosomes by mating-type switching accidents.</title>
        <authorList>
            <person name="Gordon J.L."/>
            <person name="Armisen D."/>
            <person name="Proux-Wera E."/>
            <person name="Oheigeartaigh S.S."/>
            <person name="Byrne K.P."/>
            <person name="Wolfe K.H."/>
        </authorList>
    </citation>
    <scope>NUCLEOTIDE SEQUENCE [LARGE SCALE GENOMIC DNA]</scope>
    <source>
        <strain evidence="7">ATCC 34711 / CBS 6284 / DSM 70876 / NBRC 10599 / NRRL Y-10934 / UCD 77-7</strain>
    </source>
</reference>